<feature type="region of interest" description="Disordered" evidence="4">
    <location>
        <begin position="1180"/>
        <end position="1202"/>
    </location>
</feature>
<dbReference type="EMBL" id="JAMQYH010000003">
    <property type="protein sequence ID" value="KAJ1694021.1"/>
    <property type="molecule type" value="Genomic_DNA"/>
</dbReference>
<dbReference type="Gene3D" id="1.10.8.430">
    <property type="entry name" value="Helical domain of apoptotic protease-activating factors"/>
    <property type="match status" value="1"/>
</dbReference>
<evidence type="ECO:0008006" key="10">
    <source>
        <dbReference type="Google" id="ProtNLM"/>
    </source>
</evidence>
<dbReference type="InterPro" id="IPR002182">
    <property type="entry name" value="NB-ARC"/>
</dbReference>
<evidence type="ECO:0000256" key="1">
    <source>
        <dbReference type="ARBA" id="ARBA00022614"/>
    </source>
</evidence>
<dbReference type="Proteomes" id="UP001151287">
    <property type="component" value="Unassembled WGS sequence"/>
</dbReference>
<feature type="compositionally biased region" description="Polar residues" evidence="4">
    <location>
        <begin position="1240"/>
        <end position="1251"/>
    </location>
</feature>
<feature type="compositionally biased region" description="Polar residues" evidence="4">
    <location>
        <begin position="1046"/>
        <end position="1058"/>
    </location>
</feature>
<evidence type="ECO:0000259" key="6">
    <source>
        <dbReference type="Pfam" id="PF23559"/>
    </source>
</evidence>
<evidence type="ECO:0000313" key="8">
    <source>
        <dbReference type="EMBL" id="KAJ1694021.1"/>
    </source>
</evidence>
<sequence>MKAILKEKARLNLQKIIINNRYTTTVPIQKSSQSLSSNTCIGATLETDAYYLVNILIREATNEEEEDGSHTLMAIVGVGGIGKTTLARKIFNDERIRGSFDIRIWISLSSSLKDTTLLSMIIDAAGGNPGKSTTRAQLKPKLASTITRKRFFLVLDDVSDGSIWINLLKAPLQAGARGSRILVTAREKNVATQMGVSHVHDVKNINPDEGWLLLRESSSLEDEDESDILVEIGLNISEQCNGLPLAIKTVGGILKSREPTIKDWLAISESQTWSIEGLPDGTVPAFYLGYEDLSLNLKQCFIYCFMFPRNFGINRHDLIKRWVSEGFVVKRDSSTLEETGEEYYRELVERYLICPEPECDDTERCKMHDCLMNMARSLSAEDILVDDIKKLSEITFRPTHISLMRKGMENIPEEIKTKEKLRTLILAQNPLKDENLRNVFTRLKQLRLLDISETSIEVIPDTLRNLLHLRYLNLSRTNIRELPESIRYLPFLQYLLLQECNSLHSLPEGTEHLKSLRNLDLTGTMIHQFLFRIGKLVNLRSLDFFIVNTTLEPQEENKGWPLGELRNLNKLGSLSILQIDKTRDLDEAKEALLCSKPYLKELELNCSNEATPLENPIIIQKIEGIIDELCPPPCLETLKIMNYFGTRYPSWLSIDSLSNLRQLELIGCQFCPTLPPLGQLQRLQFLYIANSSFLKDIGHTILGNGQEVAFPKLEKLHIQSLYKLESWTGLERPGTMPCLKAFQLESCPEMKFLPLCIRHSESLKELRIIDCKNLEIIKNLTRIKELSVWNTPNLRKISNLTSLEDLNISHSPNLKIIKNVNSLKSVHIFDYDIEAIPRWVKTHAFRIQSLDLACSEEMLQRCIVHGPDWDIIQDITHVYGHSNNCTYFLYKKSPFSFETNLSVPSPPQENSSTTETIIIETIDEETLESLSKEESLIINETVTVAVDTRSKEPSTSKPLHLDTPSISMNQISPPITVIRDNILVKMTQNASSDTDTIGTSTGSLVRQKHRKSNIAEVSIEPDVNADTEGSMPSNLAVDTRSKEPSSSKPLHLDTTNISMNPISPPITVIRDNNLVNMSKNTYSLSNSDTDTDTISKSTSSLVRRRPRKSNVTKVVSIDVDINADTEGSMPSNLAVNTSSKDSYTSKPLHLRTNNISMNPIFPPITVIRDNILVNMSENTSGLSNSDTDTIGKSTSSLVRRRRRKSNITKFKSIDADINADSEGLMPSNLAVDTKSKEPSTSKPPTNISMTPISPPITVVRDGILVNTSENTPGLSNSDTDTISKSTSNLVRQRRRESNITKVVSIDAGINTDGDQMRKQQLIKIKIRVVSLEKMKPPKVELLEVIHQTPCEHGKRRVASAPHISFLLKAPSVSRSLEEEKQPKPLSQSISKTLDSGLAKLGNGAIKVKKNAFSSIGSTRNNSNDEKEKESGNSVLSEAIFKQFNSSAVREDLLGIEKDEGQYNSESPVSQSEIEPCFDSGKRKNPFGENLNKYTPRLLVLGDDPKPQLKLKRRKLVSQDNREKPLYNHYANGRGRWDGDSEGVDHEEVGWDEDMWEGMGSIMLGGLDWN</sequence>
<dbReference type="InterPro" id="IPR058922">
    <property type="entry name" value="WHD_DRP"/>
</dbReference>
<accession>A0A9Q0CHH6</accession>
<feature type="compositionally biased region" description="Low complexity" evidence="4">
    <location>
        <begin position="1084"/>
        <end position="1100"/>
    </location>
</feature>
<dbReference type="Pfam" id="PF00931">
    <property type="entry name" value="NB-ARC"/>
    <property type="match status" value="1"/>
</dbReference>
<dbReference type="Gene3D" id="3.40.50.300">
    <property type="entry name" value="P-loop containing nucleotide triphosphate hydrolases"/>
    <property type="match status" value="1"/>
</dbReference>
<dbReference type="Gene3D" id="3.80.10.10">
    <property type="entry name" value="Ribonuclease Inhibitor"/>
    <property type="match status" value="3"/>
</dbReference>
<dbReference type="PROSITE" id="PS51450">
    <property type="entry name" value="LRR"/>
    <property type="match status" value="1"/>
</dbReference>
<evidence type="ECO:0000259" key="7">
    <source>
        <dbReference type="Pfam" id="PF25019"/>
    </source>
</evidence>
<feature type="region of interest" description="Disordered" evidence="4">
    <location>
        <begin position="1084"/>
        <end position="1107"/>
    </location>
</feature>
<feature type="compositionally biased region" description="Polar residues" evidence="4">
    <location>
        <begin position="1180"/>
        <end position="1197"/>
    </location>
</feature>
<name>A0A9Q0CHH6_9POAL</name>
<dbReference type="SUPFAM" id="SSF52058">
    <property type="entry name" value="L domain-like"/>
    <property type="match status" value="1"/>
</dbReference>
<keyword evidence="9" id="KW-1185">Reference proteome</keyword>
<feature type="domain" description="Disease resistance protein winged helix" evidence="6">
    <location>
        <begin position="306"/>
        <end position="375"/>
    </location>
</feature>
<feature type="compositionally biased region" description="Polar residues" evidence="4">
    <location>
        <begin position="1268"/>
        <end position="1290"/>
    </location>
</feature>
<feature type="domain" description="R13L1/DRL21-like LRR repeat region" evidence="7">
    <location>
        <begin position="562"/>
        <end position="690"/>
    </location>
</feature>
<feature type="domain" description="NB-ARC" evidence="5">
    <location>
        <begin position="67"/>
        <end position="216"/>
    </location>
</feature>
<feature type="compositionally biased region" description="Polar residues" evidence="4">
    <location>
        <begin position="1461"/>
        <end position="1472"/>
    </location>
</feature>
<dbReference type="InterPro" id="IPR027417">
    <property type="entry name" value="P-loop_NTPase"/>
</dbReference>
<protein>
    <recommendedName>
        <fullName evidence="10">NB-ARC domain-containing protein</fullName>
    </recommendedName>
</protein>
<feature type="region of interest" description="Disordered" evidence="4">
    <location>
        <begin position="1231"/>
        <end position="1253"/>
    </location>
</feature>
<dbReference type="InterPro" id="IPR001611">
    <property type="entry name" value="Leu-rich_rpt"/>
</dbReference>
<proteinExistence type="predicted"/>
<organism evidence="8 9">
    <name type="scientific">Rhynchospora breviuscula</name>
    <dbReference type="NCBI Taxonomy" id="2022672"/>
    <lineage>
        <taxon>Eukaryota</taxon>
        <taxon>Viridiplantae</taxon>
        <taxon>Streptophyta</taxon>
        <taxon>Embryophyta</taxon>
        <taxon>Tracheophyta</taxon>
        <taxon>Spermatophyta</taxon>
        <taxon>Magnoliopsida</taxon>
        <taxon>Liliopsida</taxon>
        <taxon>Poales</taxon>
        <taxon>Cyperaceae</taxon>
        <taxon>Cyperoideae</taxon>
        <taxon>Rhynchosporeae</taxon>
        <taxon>Rhynchospora</taxon>
    </lineage>
</organism>
<dbReference type="GO" id="GO:0002758">
    <property type="term" value="P:innate immune response-activating signaling pathway"/>
    <property type="evidence" value="ECO:0007669"/>
    <property type="project" value="UniProtKB-ARBA"/>
</dbReference>
<dbReference type="PANTHER" id="PTHR36766:SF70">
    <property type="entry name" value="DISEASE RESISTANCE PROTEIN RGA4"/>
    <property type="match status" value="1"/>
</dbReference>
<gene>
    <name evidence="8" type="ORF">LUZ63_010719</name>
</gene>
<feature type="region of interest" description="Disordered" evidence="4">
    <location>
        <begin position="1019"/>
        <end position="1058"/>
    </location>
</feature>
<evidence type="ECO:0000256" key="2">
    <source>
        <dbReference type="ARBA" id="ARBA00022737"/>
    </source>
</evidence>
<dbReference type="Pfam" id="PF23559">
    <property type="entry name" value="WHD_DRP"/>
    <property type="match status" value="1"/>
</dbReference>
<dbReference type="OrthoDB" id="676979at2759"/>
<dbReference type="GO" id="GO:0043531">
    <property type="term" value="F:ADP binding"/>
    <property type="evidence" value="ECO:0007669"/>
    <property type="project" value="InterPro"/>
</dbReference>
<dbReference type="InterPro" id="IPR032675">
    <property type="entry name" value="LRR_dom_sf"/>
</dbReference>
<evidence type="ECO:0000256" key="3">
    <source>
        <dbReference type="ARBA" id="ARBA00022821"/>
    </source>
</evidence>
<dbReference type="InterPro" id="IPR036388">
    <property type="entry name" value="WH-like_DNA-bd_sf"/>
</dbReference>
<dbReference type="SUPFAM" id="SSF52540">
    <property type="entry name" value="P-loop containing nucleoside triphosphate hydrolases"/>
    <property type="match status" value="1"/>
</dbReference>
<keyword evidence="1" id="KW-0433">Leucine-rich repeat</keyword>
<feature type="region of interest" description="Disordered" evidence="4">
    <location>
        <begin position="1268"/>
        <end position="1294"/>
    </location>
</feature>
<dbReference type="InterPro" id="IPR042197">
    <property type="entry name" value="Apaf_helical"/>
</dbReference>
<dbReference type="Gene3D" id="1.10.10.10">
    <property type="entry name" value="Winged helix-like DNA-binding domain superfamily/Winged helix DNA-binding domain"/>
    <property type="match status" value="1"/>
</dbReference>
<dbReference type="GO" id="GO:0042742">
    <property type="term" value="P:defense response to bacterium"/>
    <property type="evidence" value="ECO:0007669"/>
    <property type="project" value="UniProtKB-ARBA"/>
</dbReference>
<evidence type="ECO:0000313" key="9">
    <source>
        <dbReference type="Proteomes" id="UP001151287"/>
    </source>
</evidence>
<reference evidence="8" key="1">
    <citation type="journal article" date="2022" name="Cell">
        <title>Repeat-based holocentromeres influence genome architecture and karyotype evolution.</title>
        <authorList>
            <person name="Hofstatter P.G."/>
            <person name="Thangavel G."/>
            <person name="Lux T."/>
            <person name="Neumann P."/>
            <person name="Vondrak T."/>
            <person name="Novak P."/>
            <person name="Zhang M."/>
            <person name="Costa L."/>
            <person name="Castellani M."/>
            <person name="Scott A."/>
            <person name="Toegelov H."/>
            <person name="Fuchs J."/>
            <person name="Mata-Sucre Y."/>
            <person name="Dias Y."/>
            <person name="Vanzela A.L.L."/>
            <person name="Huettel B."/>
            <person name="Almeida C.C.S."/>
            <person name="Simkova H."/>
            <person name="Souza G."/>
            <person name="Pedrosa-Harand A."/>
            <person name="Macas J."/>
            <person name="Mayer K.F.X."/>
            <person name="Houben A."/>
            <person name="Marques A."/>
        </authorList>
    </citation>
    <scope>NUCLEOTIDE SEQUENCE</scope>
    <source>
        <strain evidence="8">RhyBre1mFocal</strain>
    </source>
</reference>
<keyword evidence="3" id="KW-0611">Plant defense</keyword>
<evidence type="ECO:0000259" key="5">
    <source>
        <dbReference type="Pfam" id="PF00931"/>
    </source>
</evidence>
<dbReference type="PANTHER" id="PTHR36766">
    <property type="entry name" value="PLANT BROAD-SPECTRUM MILDEW RESISTANCE PROTEIN RPW8"/>
    <property type="match status" value="1"/>
</dbReference>
<dbReference type="FunFam" id="1.10.10.10:FF:000322">
    <property type="entry name" value="Probable disease resistance protein At1g63360"/>
    <property type="match status" value="1"/>
</dbReference>
<dbReference type="Pfam" id="PF25019">
    <property type="entry name" value="LRR_R13L1-DRL21"/>
    <property type="match status" value="1"/>
</dbReference>
<keyword evidence="2" id="KW-0677">Repeat</keyword>
<dbReference type="GO" id="GO:0009626">
    <property type="term" value="P:plant-type hypersensitive response"/>
    <property type="evidence" value="ECO:0007669"/>
    <property type="project" value="UniProtKB-ARBA"/>
</dbReference>
<dbReference type="InterPro" id="IPR056789">
    <property type="entry name" value="LRR_R13L1-DRL21"/>
</dbReference>
<feature type="region of interest" description="Disordered" evidence="4">
    <location>
        <begin position="1461"/>
        <end position="1480"/>
    </location>
</feature>
<dbReference type="PRINTS" id="PR00364">
    <property type="entry name" value="DISEASERSIST"/>
</dbReference>
<comment type="caution">
    <text evidence="8">The sequence shown here is derived from an EMBL/GenBank/DDBJ whole genome shotgun (WGS) entry which is preliminary data.</text>
</comment>
<evidence type="ECO:0000256" key="4">
    <source>
        <dbReference type="SAM" id="MobiDB-lite"/>
    </source>
</evidence>